<dbReference type="RefSeq" id="WP_060824023.1">
    <property type="nucleotide sequence ID" value="NZ_AP014938.1"/>
</dbReference>
<gene>
    <name evidence="1" type="ORF">RM6536_0632</name>
</gene>
<organism evidence="1">
    <name type="scientific">Rothia mucilaginosa</name>
    <dbReference type="NCBI Taxonomy" id="43675"/>
    <lineage>
        <taxon>Bacteria</taxon>
        <taxon>Bacillati</taxon>
        <taxon>Actinomycetota</taxon>
        <taxon>Actinomycetes</taxon>
        <taxon>Micrococcales</taxon>
        <taxon>Micrococcaceae</taxon>
        <taxon>Rothia</taxon>
    </lineage>
</organism>
<protein>
    <submittedName>
        <fullName evidence="1">Uncharacterized protein</fullName>
    </submittedName>
</protein>
<reference evidence="2" key="1">
    <citation type="submission" date="2015-08" db="EMBL/GenBank/DDBJ databases">
        <title>Complete genome sequence of Rothia mucilaginosa strain NUM-Rm6536.</title>
        <authorList>
            <person name="Nambu T."/>
        </authorList>
    </citation>
    <scope>NUCLEOTIDE SEQUENCE [LARGE SCALE GENOMIC DNA]</scope>
    <source>
        <strain evidence="2">NUM-Rm6536</strain>
    </source>
</reference>
<sequence length="227" mass="25466">MDNTTHESQYANAEISCTADEQLCRDAEFNLLMQAGTIVRMERFNVDELRGVLEQLVADGSCFRTAPASSTMGRVMRHLTQGASGYEANLAELRAAAQNALLFVFPLEKDLEMCLRFERVQSTGLALTRLGVSPVNGDLWTQHWAMRALECTGGVFAVESAPGACNFELRREMFYAMLSLVELSTLGLSAEPEDFYMFADSEAVCKKFKRERRDCRRAMRAQYDRAA</sequence>
<dbReference type="EMBL" id="AP014938">
    <property type="protein sequence ID" value="BAS19879.1"/>
    <property type="molecule type" value="Genomic_DNA"/>
</dbReference>
<evidence type="ECO:0000313" key="1">
    <source>
        <dbReference type="EMBL" id="BAS19879.1"/>
    </source>
</evidence>
<evidence type="ECO:0000313" key="2">
    <source>
        <dbReference type="Proteomes" id="UP000066203"/>
    </source>
</evidence>
<dbReference type="Proteomes" id="UP000066203">
    <property type="component" value="Chromosome"/>
</dbReference>
<accession>A0A0K2RYI1</accession>
<proteinExistence type="predicted"/>
<name>A0A0K2RYI1_9MICC</name>
<dbReference type="PATRIC" id="fig|43675.28.peg.641"/>
<dbReference type="AlphaFoldDB" id="A0A0K2RYI1"/>